<evidence type="ECO:0000256" key="5">
    <source>
        <dbReference type="ARBA" id="ARBA00022847"/>
    </source>
</evidence>
<dbReference type="InterPro" id="IPR000175">
    <property type="entry name" value="Na/ntran_symport"/>
</dbReference>
<keyword evidence="5" id="KW-0769">Symport</keyword>
<dbReference type="GO" id="GO:0089718">
    <property type="term" value="P:amino acid import across plasma membrane"/>
    <property type="evidence" value="ECO:0007669"/>
    <property type="project" value="TreeGrafter"/>
</dbReference>
<dbReference type="PANTHER" id="PTHR11616">
    <property type="entry name" value="SODIUM/CHLORIDE DEPENDENT TRANSPORTER"/>
    <property type="match status" value="1"/>
</dbReference>
<feature type="transmembrane region" description="Helical" evidence="8">
    <location>
        <begin position="106"/>
        <end position="131"/>
    </location>
</feature>
<evidence type="ECO:0000256" key="6">
    <source>
        <dbReference type="ARBA" id="ARBA00022989"/>
    </source>
</evidence>
<dbReference type="EMBL" id="OC001357">
    <property type="protein sequence ID" value="CAD7259727.1"/>
    <property type="molecule type" value="Genomic_DNA"/>
</dbReference>
<evidence type="ECO:0000256" key="3">
    <source>
        <dbReference type="ARBA" id="ARBA00022448"/>
    </source>
</evidence>
<organism evidence="9">
    <name type="scientific">Timema shepardi</name>
    <name type="common">Walking stick</name>
    <dbReference type="NCBI Taxonomy" id="629360"/>
    <lineage>
        <taxon>Eukaryota</taxon>
        <taxon>Metazoa</taxon>
        <taxon>Ecdysozoa</taxon>
        <taxon>Arthropoda</taxon>
        <taxon>Hexapoda</taxon>
        <taxon>Insecta</taxon>
        <taxon>Pterygota</taxon>
        <taxon>Neoptera</taxon>
        <taxon>Polyneoptera</taxon>
        <taxon>Phasmatodea</taxon>
        <taxon>Timematodea</taxon>
        <taxon>Timematoidea</taxon>
        <taxon>Timematidae</taxon>
        <taxon>Timema</taxon>
    </lineage>
</organism>
<dbReference type="SUPFAM" id="SSF161070">
    <property type="entry name" value="SNF-like"/>
    <property type="match status" value="1"/>
</dbReference>
<dbReference type="GO" id="GO:0005283">
    <property type="term" value="F:amino acid:sodium symporter activity"/>
    <property type="evidence" value="ECO:0007669"/>
    <property type="project" value="TreeGrafter"/>
</dbReference>
<comment type="similarity">
    <text evidence="2">Belongs to the sodium:neurotransmitter symporter (SNF) (TC 2.A.22) family.</text>
</comment>
<reference evidence="9" key="1">
    <citation type="submission" date="2020-11" db="EMBL/GenBank/DDBJ databases">
        <authorList>
            <person name="Tran Van P."/>
        </authorList>
    </citation>
    <scope>NUCLEOTIDE SEQUENCE</scope>
</reference>
<evidence type="ECO:0000256" key="1">
    <source>
        <dbReference type="ARBA" id="ARBA00004141"/>
    </source>
</evidence>
<dbReference type="GO" id="GO:0015179">
    <property type="term" value="F:L-amino acid transmembrane transporter activity"/>
    <property type="evidence" value="ECO:0007669"/>
    <property type="project" value="TreeGrafter"/>
</dbReference>
<dbReference type="PROSITE" id="PS50267">
    <property type="entry name" value="NA_NEUROTRAN_SYMP_3"/>
    <property type="match status" value="1"/>
</dbReference>
<accession>A0A7R9FY86</accession>
<dbReference type="GO" id="GO:0015187">
    <property type="term" value="F:glycine transmembrane transporter activity"/>
    <property type="evidence" value="ECO:0007669"/>
    <property type="project" value="TreeGrafter"/>
</dbReference>
<keyword evidence="3" id="KW-0813">Transport</keyword>
<evidence type="ECO:0000256" key="4">
    <source>
        <dbReference type="ARBA" id="ARBA00022692"/>
    </source>
</evidence>
<comment type="subcellular location">
    <subcellularLocation>
        <location evidence="1">Membrane</location>
        <topology evidence="1">Multi-pass membrane protein</topology>
    </subcellularLocation>
</comment>
<proteinExistence type="inferred from homology"/>
<dbReference type="InterPro" id="IPR037272">
    <property type="entry name" value="SNS_sf"/>
</dbReference>
<keyword evidence="6 8" id="KW-1133">Transmembrane helix</keyword>
<evidence type="ECO:0000313" key="9">
    <source>
        <dbReference type="EMBL" id="CAD7259727.1"/>
    </source>
</evidence>
<dbReference type="GO" id="GO:0005886">
    <property type="term" value="C:plasma membrane"/>
    <property type="evidence" value="ECO:0007669"/>
    <property type="project" value="TreeGrafter"/>
</dbReference>
<keyword evidence="4 8" id="KW-0812">Transmembrane</keyword>
<dbReference type="AlphaFoldDB" id="A0A7R9FY86"/>
<evidence type="ECO:0000256" key="2">
    <source>
        <dbReference type="ARBA" id="ARBA00006459"/>
    </source>
</evidence>
<protein>
    <submittedName>
        <fullName evidence="9">Uncharacterized protein</fullName>
    </submittedName>
</protein>
<gene>
    <name evidence="9" type="ORF">TSIB3V08_LOCUS3926</name>
</gene>
<name>A0A7R9FY86_TIMSH</name>
<keyword evidence="7 8" id="KW-0472">Membrane</keyword>
<dbReference type="PANTHER" id="PTHR11616:SF236">
    <property type="entry name" value="TRANSPORTER"/>
    <property type="match status" value="1"/>
</dbReference>
<evidence type="ECO:0000256" key="8">
    <source>
        <dbReference type="SAM" id="Phobius"/>
    </source>
</evidence>
<dbReference type="Pfam" id="PF00209">
    <property type="entry name" value="SNF"/>
    <property type="match status" value="1"/>
</dbReference>
<sequence>MASLVLTDSSQLTADGFEKLPDQIIPFGGTLFPALNTSNDPCFRFTQDIEDMTGYRPGFYWQITWRLLGPLLMLCVLVSSVLNMILEKPHYKAWDANKGMTVEAAYPDWVMVVAILMITVGVLPIIMVFLLRRFQCLKLDVSIHQGAIRRIDTTVSTKEMMGDVDVELEEMNPHLHGGMVKNHLGKTTPSSPDRDSNLDLPVLGGRAQHDSRRAILKHLVCAGLSLAIISHPNRELYSKVPGLRRLITSYVITSRELYSKAPGLRRLITSYDITSRELYSKAPGLRRLITSYDITSRELYSTAPGLRRLITSYDITSRELYIKHLVCAGLSLAMISHTNKELYSKVPGLRRLITSYNITSKQRAIQ</sequence>
<feature type="transmembrane region" description="Helical" evidence="8">
    <location>
        <begin position="65"/>
        <end position="86"/>
    </location>
</feature>
<evidence type="ECO:0000256" key="7">
    <source>
        <dbReference type="ARBA" id="ARBA00023136"/>
    </source>
</evidence>